<dbReference type="PROSITE" id="PS51352">
    <property type="entry name" value="THIOREDOXIN_2"/>
    <property type="match status" value="1"/>
</dbReference>
<feature type="chain" id="PRO_5013371713" evidence="5">
    <location>
        <begin position="25"/>
        <end position="204"/>
    </location>
</feature>
<dbReference type="InterPro" id="IPR036249">
    <property type="entry name" value="Thioredoxin-like_sf"/>
</dbReference>
<dbReference type="InterPro" id="IPR013766">
    <property type="entry name" value="Thioredoxin_domain"/>
</dbReference>
<keyword evidence="4" id="KW-1015">Disulfide bond</keyword>
<dbReference type="SUPFAM" id="SSF52833">
    <property type="entry name" value="Thioredoxin-like"/>
    <property type="match status" value="1"/>
</dbReference>
<feature type="domain" description="Thioredoxin" evidence="6">
    <location>
        <begin position="41"/>
        <end position="204"/>
    </location>
</feature>
<evidence type="ECO:0000256" key="1">
    <source>
        <dbReference type="ARBA" id="ARBA00010996"/>
    </source>
</evidence>
<dbReference type="PROSITE" id="PS51257">
    <property type="entry name" value="PROKAR_LIPOPROTEIN"/>
    <property type="match status" value="1"/>
</dbReference>
<dbReference type="PANTHER" id="PTHR12151">
    <property type="entry name" value="ELECTRON TRANSPORT PROTIN SCO1/SENC FAMILY MEMBER"/>
    <property type="match status" value="1"/>
</dbReference>
<dbReference type="Proteomes" id="UP000198346">
    <property type="component" value="Unassembled WGS sequence"/>
</dbReference>
<evidence type="ECO:0000256" key="3">
    <source>
        <dbReference type="PIRSR" id="PIRSR603782-1"/>
    </source>
</evidence>
<dbReference type="GO" id="GO:0046872">
    <property type="term" value="F:metal ion binding"/>
    <property type="evidence" value="ECO:0007669"/>
    <property type="project" value="UniProtKB-KW"/>
</dbReference>
<gene>
    <name evidence="7" type="ORF">SAMN06297382_0347</name>
</gene>
<name>A0A239PL93_9PROT</name>
<evidence type="ECO:0000256" key="4">
    <source>
        <dbReference type="PIRSR" id="PIRSR603782-2"/>
    </source>
</evidence>
<feature type="binding site" evidence="3">
    <location>
        <position position="169"/>
    </location>
    <ligand>
        <name>Cu cation</name>
        <dbReference type="ChEBI" id="CHEBI:23378"/>
    </ligand>
</feature>
<evidence type="ECO:0000313" key="8">
    <source>
        <dbReference type="Proteomes" id="UP000198346"/>
    </source>
</evidence>
<keyword evidence="2 3" id="KW-0186">Copper</keyword>
<dbReference type="RefSeq" id="WP_089410859.1">
    <property type="nucleotide sequence ID" value="NZ_FZQA01000001.1"/>
</dbReference>
<feature type="binding site" evidence="3">
    <location>
        <position position="79"/>
    </location>
    <ligand>
        <name>Cu cation</name>
        <dbReference type="ChEBI" id="CHEBI:23378"/>
    </ligand>
</feature>
<keyword evidence="8" id="KW-1185">Reference proteome</keyword>
<dbReference type="OrthoDB" id="9790194at2"/>
<protein>
    <submittedName>
        <fullName evidence="7">Protein SCO1/2</fullName>
    </submittedName>
</protein>
<evidence type="ECO:0000259" key="6">
    <source>
        <dbReference type="PROSITE" id="PS51352"/>
    </source>
</evidence>
<dbReference type="EMBL" id="FZQA01000001">
    <property type="protein sequence ID" value="SNT67854.1"/>
    <property type="molecule type" value="Genomic_DNA"/>
</dbReference>
<keyword evidence="3" id="KW-0479">Metal-binding</keyword>
<evidence type="ECO:0000313" key="7">
    <source>
        <dbReference type="EMBL" id="SNT67854.1"/>
    </source>
</evidence>
<accession>A0A239PL93</accession>
<keyword evidence="5" id="KW-0732">Signal</keyword>
<dbReference type="Gene3D" id="3.40.30.10">
    <property type="entry name" value="Glutaredoxin"/>
    <property type="match status" value="1"/>
</dbReference>
<dbReference type="Pfam" id="PF02630">
    <property type="entry name" value="SCO1-SenC"/>
    <property type="match status" value="1"/>
</dbReference>
<comment type="similarity">
    <text evidence="1">Belongs to the SCO1/2 family.</text>
</comment>
<sequence>MRRRSGNPGGSLLIAALAALTLSACDRGAPETAIPEEAVIRLSDQFTSDFDLIDQHGRPVADEDFRGRTMVVYFGFATCPDVCPLALGLLSAALDELDENEREKIAPVFITVDPERDTPEALKAYLAFDERIIGLTGDAVAARKARESFKVYASKRPLPESALGYTMDHSSLFYVVDPQGRPRIAVHDTVNAEQLAAILRRQLS</sequence>
<evidence type="ECO:0000256" key="5">
    <source>
        <dbReference type="SAM" id="SignalP"/>
    </source>
</evidence>
<dbReference type="CDD" id="cd02968">
    <property type="entry name" value="SCO"/>
    <property type="match status" value="1"/>
</dbReference>
<dbReference type="FunFam" id="3.40.30.10:FF:000013">
    <property type="entry name" value="Blast:Protein SCO1 homolog, mitochondrial"/>
    <property type="match status" value="1"/>
</dbReference>
<feature type="signal peptide" evidence="5">
    <location>
        <begin position="1"/>
        <end position="24"/>
    </location>
</feature>
<feature type="disulfide bond" description="Redox-active" evidence="4">
    <location>
        <begin position="79"/>
        <end position="83"/>
    </location>
</feature>
<dbReference type="PANTHER" id="PTHR12151:SF25">
    <property type="entry name" value="LINALOOL DEHYDRATASE_ISOMERASE DOMAIN-CONTAINING PROTEIN"/>
    <property type="match status" value="1"/>
</dbReference>
<feature type="binding site" evidence="3">
    <location>
        <position position="83"/>
    </location>
    <ligand>
        <name>Cu cation</name>
        <dbReference type="ChEBI" id="CHEBI:23378"/>
    </ligand>
</feature>
<organism evidence="7 8">
    <name type="scientific">Amphiplicatus metriothermophilus</name>
    <dbReference type="NCBI Taxonomy" id="1519374"/>
    <lineage>
        <taxon>Bacteria</taxon>
        <taxon>Pseudomonadati</taxon>
        <taxon>Pseudomonadota</taxon>
        <taxon>Alphaproteobacteria</taxon>
        <taxon>Parvularculales</taxon>
        <taxon>Parvularculaceae</taxon>
        <taxon>Amphiplicatus</taxon>
    </lineage>
</organism>
<evidence type="ECO:0000256" key="2">
    <source>
        <dbReference type="ARBA" id="ARBA00023008"/>
    </source>
</evidence>
<reference evidence="7 8" key="1">
    <citation type="submission" date="2017-07" db="EMBL/GenBank/DDBJ databases">
        <authorList>
            <person name="Sun Z.S."/>
            <person name="Albrecht U."/>
            <person name="Echele G."/>
            <person name="Lee C.C."/>
        </authorList>
    </citation>
    <scope>NUCLEOTIDE SEQUENCE [LARGE SCALE GENOMIC DNA]</scope>
    <source>
        <strain evidence="7 8">CGMCC 1.12710</strain>
    </source>
</reference>
<dbReference type="InterPro" id="IPR003782">
    <property type="entry name" value="SCO1/SenC"/>
</dbReference>
<dbReference type="AlphaFoldDB" id="A0A239PL93"/>
<proteinExistence type="inferred from homology"/>